<sequence>MARSRCIWPCSPSSSCRTTFSYSSIYSCTMKWSFYSFCLSLHIMLETAKLGGPIADYAGWMTDIAPLGRQRLEVSCSRGLSVIPSATPDQIF</sequence>
<organism evidence="1 2">
    <name type="scientific">Crucibulum laeve</name>
    <dbReference type="NCBI Taxonomy" id="68775"/>
    <lineage>
        <taxon>Eukaryota</taxon>
        <taxon>Fungi</taxon>
        <taxon>Dikarya</taxon>
        <taxon>Basidiomycota</taxon>
        <taxon>Agaricomycotina</taxon>
        <taxon>Agaricomycetes</taxon>
        <taxon>Agaricomycetidae</taxon>
        <taxon>Agaricales</taxon>
        <taxon>Agaricineae</taxon>
        <taxon>Nidulariaceae</taxon>
        <taxon>Crucibulum</taxon>
    </lineage>
</organism>
<accession>A0A5C3LMQ4</accession>
<keyword evidence="2" id="KW-1185">Reference proteome</keyword>
<evidence type="ECO:0000313" key="1">
    <source>
        <dbReference type="EMBL" id="TFK33608.1"/>
    </source>
</evidence>
<dbReference type="Proteomes" id="UP000308652">
    <property type="component" value="Unassembled WGS sequence"/>
</dbReference>
<dbReference type="AlphaFoldDB" id="A0A5C3LMQ4"/>
<dbReference type="EMBL" id="ML213645">
    <property type="protein sequence ID" value="TFK33608.1"/>
    <property type="molecule type" value="Genomic_DNA"/>
</dbReference>
<dbReference type="PROSITE" id="PS51257">
    <property type="entry name" value="PROKAR_LIPOPROTEIN"/>
    <property type="match status" value="1"/>
</dbReference>
<evidence type="ECO:0000313" key="2">
    <source>
        <dbReference type="Proteomes" id="UP000308652"/>
    </source>
</evidence>
<name>A0A5C3LMQ4_9AGAR</name>
<protein>
    <submittedName>
        <fullName evidence="1">Uncharacterized protein</fullName>
    </submittedName>
</protein>
<reference evidence="1 2" key="1">
    <citation type="journal article" date="2019" name="Nat. Ecol. Evol.">
        <title>Megaphylogeny resolves global patterns of mushroom evolution.</title>
        <authorList>
            <person name="Varga T."/>
            <person name="Krizsan K."/>
            <person name="Foldi C."/>
            <person name="Dima B."/>
            <person name="Sanchez-Garcia M."/>
            <person name="Sanchez-Ramirez S."/>
            <person name="Szollosi G.J."/>
            <person name="Szarkandi J.G."/>
            <person name="Papp V."/>
            <person name="Albert L."/>
            <person name="Andreopoulos W."/>
            <person name="Angelini C."/>
            <person name="Antonin V."/>
            <person name="Barry K.W."/>
            <person name="Bougher N.L."/>
            <person name="Buchanan P."/>
            <person name="Buyck B."/>
            <person name="Bense V."/>
            <person name="Catcheside P."/>
            <person name="Chovatia M."/>
            <person name="Cooper J."/>
            <person name="Damon W."/>
            <person name="Desjardin D."/>
            <person name="Finy P."/>
            <person name="Geml J."/>
            <person name="Haridas S."/>
            <person name="Hughes K."/>
            <person name="Justo A."/>
            <person name="Karasinski D."/>
            <person name="Kautmanova I."/>
            <person name="Kiss B."/>
            <person name="Kocsube S."/>
            <person name="Kotiranta H."/>
            <person name="LaButti K.M."/>
            <person name="Lechner B.E."/>
            <person name="Liimatainen K."/>
            <person name="Lipzen A."/>
            <person name="Lukacs Z."/>
            <person name="Mihaltcheva S."/>
            <person name="Morgado L.N."/>
            <person name="Niskanen T."/>
            <person name="Noordeloos M.E."/>
            <person name="Ohm R.A."/>
            <person name="Ortiz-Santana B."/>
            <person name="Ovrebo C."/>
            <person name="Racz N."/>
            <person name="Riley R."/>
            <person name="Savchenko A."/>
            <person name="Shiryaev A."/>
            <person name="Soop K."/>
            <person name="Spirin V."/>
            <person name="Szebenyi C."/>
            <person name="Tomsovsky M."/>
            <person name="Tulloss R.E."/>
            <person name="Uehling J."/>
            <person name="Grigoriev I.V."/>
            <person name="Vagvolgyi C."/>
            <person name="Papp T."/>
            <person name="Martin F.M."/>
            <person name="Miettinen O."/>
            <person name="Hibbett D.S."/>
            <person name="Nagy L.G."/>
        </authorList>
    </citation>
    <scope>NUCLEOTIDE SEQUENCE [LARGE SCALE GENOMIC DNA]</scope>
    <source>
        <strain evidence="1 2">CBS 166.37</strain>
    </source>
</reference>
<proteinExistence type="predicted"/>
<gene>
    <name evidence="1" type="ORF">BDQ12DRAFT_407392</name>
</gene>